<dbReference type="GO" id="GO:0048211">
    <property type="term" value="P:Golgi vesicle docking"/>
    <property type="evidence" value="ECO:0007669"/>
    <property type="project" value="TreeGrafter"/>
</dbReference>
<name>W9XRT4_9EURO</name>
<comment type="caution">
    <text evidence="7">The sequence shown here is derived from an EMBL/GenBank/DDBJ whole genome shotgun (WGS) entry which is preliminary data.</text>
</comment>
<dbReference type="GO" id="GO:0000139">
    <property type="term" value="C:Golgi membrane"/>
    <property type="evidence" value="ECO:0007669"/>
    <property type="project" value="InterPro"/>
</dbReference>
<feature type="compositionally biased region" description="Polar residues" evidence="4">
    <location>
        <begin position="357"/>
        <end position="367"/>
    </location>
</feature>
<accession>W9XRT4</accession>
<evidence type="ECO:0000313" key="7">
    <source>
        <dbReference type="EMBL" id="EXJ82913.1"/>
    </source>
</evidence>
<dbReference type="EMBL" id="AMGY01000005">
    <property type="protein sequence ID" value="EXJ82913.1"/>
    <property type="molecule type" value="Genomic_DNA"/>
</dbReference>
<dbReference type="GO" id="GO:0012507">
    <property type="term" value="C:ER to Golgi transport vesicle membrane"/>
    <property type="evidence" value="ECO:0007669"/>
    <property type="project" value="TreeGrafter"/>
</dbReference>
<dbReference type="InterPro" id="IPR011989">
    <property type="entry name" value="ARM-like"/>
</dbReference>
<dbReference type="GO" id="GO:0006886">
    <property type="term" value="P:intracellular protein transport"/>
    <property type="evidence" value="ECO:0007669"/>
    <property type="project" value="InterPro"/>
</dbReference>
<evidence type="ECO:0000256" key="3">
    <source>
        <dbReference type="ARBA" id="ARBA00023054"/>
    </source>
</evidence>
<dbReference type="Proteomes" id="UP000019478">
    <property type="component" value="Unassembled WGS sequence"/>
</dbReference>
<feature type="region of interest" description="Disordered" evidence="4">
    <location>
        <begin position="353"/>
        <end position="382"/>
    </location>
</feature>
<comment type="subcellular location">
    <subcellularLocation>
        <location evidence="1">Golgi apparatus</location>
    </subcellularLocation>
</comment>
<dbReference type="GeneID" id="19170836"/>
<dbReference type="Gene3D" id="1.25.10.10">
    <property type="entry name" value="Leucine-rich Repeat Variant"/>
    <property type="match status" value="1"/>
</dbReference>
<dbReference type="eggNOG" id="KOG0946">
    <property type="taxonomic scope" value="Eukaryota"/>
</dbReference>
<dbReference type="STRING" id="1182542.W9XRT4"/>
<feature type="region of interest" description="Disordered" evidence="4">
    <location>
        <begin position="935"/>
        <end position="980"/>
    </location>
</feature>
<dbReference type="GO" id="GO:0005795">
    <property type="term" value="C:Golgi stack"/>
    <property type="evidence" value="ECO:0007669"/>
    <property type="project" value="TreeGrafter"/>
</dbReference>
<sequence>MMRILEAQAPARQTATDTIQTLSNRLSSATLLEDRRAAILGLRSFAKLYPASVASGALRDLIAGLRRDGDDSDTIKVVLETLLMLFEPDEKSPEASDDIALWLADEFTQRQDNITALLDLLESGEFYLRLYVLQILSHISTARPQRTQEAIFSAPLGVSRVTSVLDDKREAVRNEALVLLVALTPTSAELQKVVAFENAFDRVFALIEGDGGLTHGSTTVQDCLSLLANLLNLNTSNQSYFREIGGIIKVRKLLSAVVEQEDSGDGVSDWMKPQRDMNLWGLLGLIQLFLAPGAQGTPVNQQAFWQTGVLQDVLRVAFHPAFSTGIRAKSLQACGDIIRGNHVLQERFGDLPVQIKQPDSPSTNGHATRSAPDKQPQSSRAHYQERNVIEALLELALETSPLALFDVRLAASSCMEAFVEGHSGIKAHVLRRAIDGHRAGDDAIPNMLTVLLEPPAARNNSDPYQQWIAAVLVLHLLYDTPETKDMALEVTEGDAENGEEVVTFIQSITSNVVAGVQHVEDERALLGYLMLLCIWLFEDPEAVNDLLGEGSNVSGLVAAVKIANSSMPLVAGLCAFLLGIIYEFSTKDSPIPRTTLHGLLLNSLGRETYVDRLTKLRENVFVRDFEVLPQTGNGGLPEVFFDKTFIAFLKDNFSRFLRAIDRDPKFEISIASNGVQRGIDRDLVDSLKAEVDEHKKALEAANAELLQFKRKLEQEELDHRRTRESAAVELSRIKQINQSLHDNHEEEMKKLQQEFVRERSVLVRNHDDELNRRRSEHISTVESLRKQNEAEIQRFEQRLKLCEQEASRDKAALADQHRRELNEVDTKAQQAREREAAEIADLKRSLAELETTLKKLQADHVQDLETAHEEYKAKTESLEARLVRAESRAQDAEGHAAHLGEELEREKAARKDVQTELDDLLVVFGDLEAKRTADKKKLKDLGQEVSEDEDEEDDAADGEDEGGDGDATDGVSDEADEDVD</sequence>
<dbReference type="AlphaFoldDB" id="W9XRT4"/>
<dbReference type="RefSeq" id="XP_007735036.1">
    <property type="nucleotide sequence ID" value="XM_007736846.1"/>
</dbReference>
<feature type="domain" description="Vesicle tethering protein Uso1/P115-like head" evidence="5">
    <location>
        <begin position="341"/>
        <end position="660"/>
    </location>
</feature>
<dbReference type="InterPro" id="IPR024095">
    <property type="entry name" value="Vesicle_P115"/>
</dbReference>
<dbReference type="PANTHER" id="PTHR10013:SF0">
    <property type="entry name" value="GENERAL VESICULAR TRANSPORT FACTOR P115"/>
    <property type="match status" value="1"/>
</dbReference>
<evidence type="ECO:0000256" key="2">
    <source>
        <dbReference type="ARBA" id="ARBA00023034"/>
    </source>
</evidence>
<dbReference type="PANTHER" id="PTHR10013">
    <property type="entry name" value="GENERAL VESICULAR TRANSPORT FACTOR P115"/>
    <property type="match status" value="1"/>
</dbReference>
<dbReference type="Pfam" id="PF04869">
    <property type="entry name" value="Uso1_p115_head"/>
    <property type="match status" value="1"/>
</dbReference>
<dbReference type="InterPro" id="IPR016024">
    <property type="entry name" value="ARM-type_fold"/>
</dbReference>
<gene>
    <name evidence="7" type="ORF">A1O3_06729</name>
</gene>
<evidence type="ECO:0000313" key="8">
    <source>
        <dbReference type="Proteomes" id="UP000019478"/>
    </source>
</evidence>
<keyword evidence="3" id="KW-0175">Coiled coil</keyword>
<evidence type="ECO:0000259" key="6">
    <source>
        <dbReference type="Pfam" id="PF04871"/>
    </source>
</evidence>
<evidence type="ECO:0000256" key="1">
    <source>
        <dbReference type="ARBA" id="ARBA00004555"/>
    </source>
</evidence>
<dbReference type="InterPro" id="IPR006955">
    <property type="entry name" value="Uso1_p115_C"/>
</dbReference>
<proteinExistence type="predicted"/>
<dbReference type="GO" id="GO:0048280">
    <property type="term" value="P:vesicle fusion with Golgi apparatus"/>
    <property type="evidence" value="ECO:0007669"/>
    <property type="project" value="InterPro"/>
</dbReference>
<dbReference type="OrthoDB" id="198977at2759"/>
<dbReference type="GO" id="GO:0006888">
    <property type="term" value="P:endoplasmic reticulum to Golgi vesicle-mediated transport"/>
    <property type="evidence" value="ECO:0007669"/>
    <property type="project" value="TreeGrafter"/>
</dbReference>
<dbReference type="GO" id="GO:0005783">
    <property type="term" value="C:endoplasmic reticulum"/>
    <property type="evidence" value="ECO:0007669"/>
    <property type="project" value="TreeGrafter"/>
</dbReference>
<reference evidence="7 8" key="1">
    <citation type="submission" date="2013-03" db="EMBL/GenBank/DDBJ databases">
        <title>The Genome Sequence of Capronia epimyces CBS 606.96.</title>
        <authorList>
            <consortium name="The Broad Institute Genomics Platform"/>
            <person name="Cuomo C."/>
            <person name="de Hoog S."/>
            <person name="Gorbushina A."/>
            <person name="Walker B."/>
            <person name="Young S.K."/>
            <person name="Zeng Q."/>
            <person name="Gargeya S."/>
            <person name="Fitzgerald M."/>
            <person name="Haas B."/>
            <person name="Abouelleil A."/>
            <person name="Allen A.W."/>
            <person name="Alvarado L."/>
            <person name="Arachchi H.M."/>
            <person name="Berlin A.M."/>
            <person name="Chapman S.B."/>
            <person name="Gainer-Dewar J."/>
            <person name="Goldberg J."/>
            <person name="Griggs A."/>
            <person name="Gujja S."/>
            <person name="Hansen M."/>
            <person name="Howarth C."/>
            <person name="Imamovic A."/>
            <person name="Ireland A."/>
            <person name="Larimer J."/>
            <person name="McCowan C."/>
            <person name="Murphy C."/>
            <person name="Pearson M."/>
            <person name="Poon T.W."/>
            <person name="Priest M."/>
            <person name="Roberts A."/>
            <person name="Saif S."/>
            <person name="Shea T."/>
            <person name="Sisk P."/>
            <person name="Sykes S."/>
            <person name="Wortman J."/>
            <person name="Nusbaum C."/>
            <person name="Birren B."/>
        </authorList>
    </citation>
    <scope>NUCLEOTIDE SEQUENCE [LARGE SCALE GENOMIC DNA]</scope>
    <source>
        <strain evidence="7 8">CBS 606.96</strain>
    </source>
</reference>
<keyword evidence="2" id="KW-0333">Golgi apparatus</keyword>
<keyword evidence="8" id="KW-1185">Reference proteome</keyword>
<evidence type="ECO:0008006" key="9">
    <source>
        <dbReference type="Google" id="ProtNLM"/>
    </source>
</evidence>
<dbReference type="SUPFAM" id="SSF48371">
    <property type="entry name" value="ARM repeat"/>
    <property type="match status" value="1"/>
</dbReference>
<organism evidence="7 8">
    <name type="scientific">Capronia epimyces CBS 606.96</name>
    <dbReference type="NCBI Taxonomy" id="1182542"/>
    <lineage>
        <taxon>Eukaryota</taxon>
        <taxon>Fungi</taxon>
        <taxon>Dikarya</taxon>
        <taxon>Ascomycota</taxon>
        <taxon>Pezizomycotina</taxon>
        <taxon>Eurotiomycetes</taxon>
        <taxon>Chaetothyriomycetidae</taxon>
        <taxon>Chaetothyriales</taxon>
        <taxon>Herpotrichiellaceae</taxon>
        <taxon>Capronia</taxon>
    </lineage>
</organism>
<evidence type="ECO:0000256" key="4">
    <source>
        <dbReference type="SAM" id="MobiDB-lite"/>
    </source>
</evidence>
<feature type="compositionally biased region" description="Acidic residues" evidence="4">
    <location>
        <begin position="945"/>
        <end position="980"/>
    </location>
</feature>
<protein>
    <recommendedName>
        <fullName evidence="9">Vesicle tethering protein Uso1/P115-like head domain-containing protein</fullName>
    </recommendedName>
</protein>
<feature type="region of interest" description="Disordered" evidence="4">
    <location>
        <begin position="884"/>
        <end position="911"/>
    </location>
</feature>
<dbReference type="InterPro" id="IPR006953">
    <property type="entry name" value="Vesicle_Uso1_P115_head"/>
</dbReference>
<evidence type="ECO:0000259" key="5">
    <source>
        <dbReference type="Pfam" id="PF04869"/>
    </source>
</evidence>
<dbReference type="HOGENOM" id="CLU_006318_4_0_1"/>
<dbReference type="Pfam" id="PF04871">
    <property type="entry name" value="Uso1_p115_C"/>
    <property type="match status" value="1"/>
</dbReference>
<feature type="domain" description="Uso1/p115-like vesicle tethering protein C-terminal" evidence="6">
    <location>
        <begin position="847"/>
        <end position="961"/>
    </location>
</feature>
<dbReference type="FunFam" id="1.25.10.10:FF:000296">
    <property type="entry name" value="Related to transport protein USO1"/>
    <property type="match status" value="1"/>
</dbReference>